<proteinExistence type="predicted"/>
<dbReference type="AlphaFoldDB" id="A0A5N7CU57"/>
<dbReference type="OrthoDB" id="4485682at2759"/>
<evidence type="ECO:0000313" key="2">
    <source>
        <dbReference type="EMBL" id="KAE8397198.1"/>
    </source>
</evidence>
<keyword evidence="3" id="KW-1185">Reference proteome</keyword>
<reference evidence="2 3" key="1">
    <citation type="submission" date="2019-04" db="EMBL/GenBank/DDBJ databases">
        <authorList>
            <consortium name="DOE Joint Genome Institute"/>
            <person name="Mondo S."/>
            <person name="Kjaerbolling I."/>
            <person name="Vesth T."/>
            <person name="Frisvad J.C."/>
            <person name="Nybo J.L."/>
            <person name="Theobald S."/>
            <person name="Kildgaard S."/>
            <person name="Isbrandt T."/>
            <person name="Kuo A."/>
            <person name="Sato A."/>
            <person name="Lyhne E.K."/>
            <person name="Kogle M.E."/>
            <person name="Wiebenga A."/>
            <person name="Kun R.S."/>
            <person name="Lubbers R.J."/>
            <person name="Makela M.R."/>
            <person name="Barry K."/>
            <person name="Chovatia M."/>
            <person name="Clum A."/>
            <person name="Daum C."/>
            <person name="Haridas S."/>
            <person name="He G."/>
            <person name="LaButti K."/>
            <person name="Lipzen A."/>
            <person name="Riley R."/>
            <person name="Salamov A."/>
            <person name="Simmons B.A."/>
            <person name="Magnuson J.K."/>
            <person name="Henrissat B."/>
            <person name="Mortensen U.H."/>
            <person name="Larsen T.O."/>
            <person name="Devries R.P."/>
            <person name="Grigoriev I.V."/>
            <person name="Machida M."/>
            <person name="Baker S.E."/>
            <person name="Andersen M.R."/>
            <person name="Cantor M.N."/>
            <person name="Hua S.X."/>
        </authorList>
    </citation>
    <scope>NUCLEOTIDE SEQUENCE [LARGE SCALE GENOMIC DNA]</scope>
    <source>
        <strain evidence="2 3">CBS 119388</strain>
    </source>
</reference>
<organism evidence="2 3">
    <name type="scientific">Aspergillus pseudonomiae</name>
    <dbReference type="NCBI Taxonomy" id="1506151"/>
    <lineage>
        <taxon>Eukaryota</taxon>
        <taxon>Fungi</taxon>
        <taxon>Dikarya</taxon>
        <taxon>Ascomycota</taxon>
        <taxon>Pezizomycotina</taxon>
        <taxon>Eurotiomycetes</taxon>
        <taxon>Eurotiomycetidae</taxon>
        <taxon>Eurotiales</taxon>
        <taxon>Aspergillaceae</taxon>
        <taxon>Aspergillus</taxon>
        <taxon>Aspergillus subgen. Circumdati</taxon>
    </lineage>
</organism>
<dbReference type="RefSeq" id="XP_031934517.1">
    <property type="nucleotide sequence ID" value="XM_032088510.1"/>
</dbReference>
<keyword evidence="1" id="KW-0175">Coiled coil</keyword>
<dbReference type="GeneID" id="43673201"/>
<protein>
    <submittedName>
        <fullName evidence="2">Uncharacterized protein</fullName>
    </submittedName>
</protein>
<evidence type="ECO:0000313" key="3">
    <source>
        <dbReference type="Proteomes" id="UP000325579"/>
    </source>
</evidence>
<sequence>MEKRFDLGLQRMQQYLYPLMACFTVNRINAMRLLQYQHLQCSIQRDPHGGPPRILLEIKYKFAKKYMRVTQANTFPLPEIIYDPSLMLSPHTFLLGILFHNNAFRAPGTKSMEDLRRFTLSRQLKIFGKITGFKWSLFTHRFRYGGGTILNESGLISDAKQNLIMKHANIRTFLNHYLPRRINTDMQALIRGLKPDSAMMRAVTRMGRWIDRRRPRELTDTQKTTVEHDPELQKAIRKRDTFSKKLQRSQKKTGRKLNKLDKLKREEFDEEQAVLDIKRQLADTAILDKEAKEQLQIKE</sequence>
<accession>A0A5N7CU57</accession>
<evidence type="ECO:0000256" key="1">
    <source>
        <dbReference type="SAM" id="Coils"/>
    </source>
</evidence>
<gene>
    <name evidence="2" type="ORF">BDV37DRAFT_289620</name>
</gene>
<name>A0A5N7CU57_9EURO</name>
<dbReference type="Pfam" id="PF11917">
    <property type="entry name" value="DUF3435"/>
    <property type="match status" value="2"/>
</dbReference>
<dbReference type="PANTHER" id="PTHR37535:SF2">
    <property type="entry name" value="FINGER DOMAIN PROTEIN, PUTATIVE (AFU_ORTHOLOGUE AFUA_6G09300)-RELATED"/>
    <property type="match status" value="1"/>
</dbReference>
<dbReference type="InterPro" id="IPR021842">
    <property type="entry name" value="DUF3435"/>
</dbReference>
<dbReference type="Proteomes" id="UP000325579">
    <property type="component" value="Unassembled WGS sequence"/>
</dbReference>
<dbReference type="EMBL" id="ML736911">
    <property type="protein sequence ID" value="KAE8397198.1"/>
    <property type="molecule type" value="Genomic_DNA"/>
</dbReference>
<dbReference type="PANTHER" id="PTHR37535">
    <property type="entry name" value="FLUG DOMAIN PROTEIN"/>
    <property type="match status" value="1"/>
</dbReference>
<feature type="coiled-coil region" evidence="1">
    <location>
        <begin position="232"/>
        <end position="266"/>
    </location>
</feature>